<sequence>MNISVMTVHLQGSDPELAKQISIFLFRTFEDIIRQRLNIDVGINEIRVNVRILC</sequence>
<protein>
    <submittedName>
        <fullName evidence="1">Uncharacterized protein</fullName>
    </submittedName>
</protein>
<evidence type="ECO:0000313" key="1">
    <source>
        <dbReference type="EMBL" id="ESA19722.1"/>
    </source>
</evidence>
<name>U9UJ69_RHIID</name>
<dbReference type="AlphaFoldDB" id="U9UJ69"/>
<organism evidence="1">
    <name type="scientific">Rhizophagus irregularis (strain DAOM 181602 / DAOM 197198 / MUCL 43194)</name>
    <name type="common">Arbuscular mycorrhizal fungus</name>
    <name type="synonym">Glomus intraradices</name>
    <dbReference type="NCBI Taxonomy" id="747089"/>
    <lineage>
        <taxon>Eukaryota</taxon>
        <taxon>Fungi</taxon>
        <taxon>Fungi incertae sedis</taxon>
        <taxon>Mucoromycota</taxon>
        <taxon>Glomeromycotina</taxon>
        <taxon>Glomeromycetes</taxon>
        <taxon>Glomerales</taxon>
        <taxon>Glomeraceae</taxon>
        <taxon>Rhizophagus</taxon>
    </lineage>
</organism>
<reference evidence="1" key="1">
    <citation type="submission" date="2013-07" db="EMBL/GenBank/DDBJ databases">
        <title>The genome of an arbuscular mycorrhizal fungus provides insights into the evolution of the oldest plant symbiosis.</title>
        <authorList>
            <consortium name="DOE Joint Genome Institute"/>
            <person name="Tisserant E."/>
            <person name="Malbreil M."/>
            <person name="Kuo A."/>
            <person name="Kohler A."/>
            <person name="Symeonidi A."/>
            <person name="Balestrini R."/>
            <person name="Charron P."/>
            <person name="Duensing N."/>
            <person name="Frei-dit-Frey N."/>
            <person name="Gianinazzi-Pearson V."/>
            <person name="Gilbert B."/>
            <person name="Handa Y."/>
            <person name="Hijri M."/>
            <person name="Kaul R."/>
            <person name="Kawaguchi M."/>
            <person name="Krajinski F."/>
            <person name="Lammers P."/>
            <person name="Lapierre D."/>
            <person name="Masclaux F.G."/>
            <person name="Murat C."/>
            <person name="Morin E."/>
            <person name="Ndikumana S."/>
            <person name="Pagni M."/>
            <person name="Petitpierre D."/>
            <person name="Requena N."/>
            <person name="Rosikiewicz P."/>
            <person name="Riley R."/>
            <person name="Saito K."/>
            <person name="San Clemente H."/>
            <person name="Shapiro H."/>
            <person name="van Tuinen D."/>
            <person name="Becard G."/>
            <person name="Bonfante P."/>
            <person name="Paszkowski U."/>
            <person name="Shachar-Hill Y."/>
            <person name="Young J.P."/>
            <person name="Sanders I.R."/>
            <person name="Henrissat B."/>
            <person name="Rensing S.A."/>
            <person name="Grigoriev I.V."/>
            <person name="Corradi N."/>
            <person name="Roux C."/>
            <person name="Martin F."/>
        </authorList>
    </citation>
    <scope>NUCLEOTIDE SEQUENCE</scope>
    <source>
        <strain evidence="1">DAOM 197198</strain>
    </source>
</reference>
<dbReference type="HOGENOM" id="CLU_3051473_0_0_1"/>
<proteinExistence type="predicted"/>
<dbReference type="EMBL" id="KI277996">
    <property type="protein sequence ID" value="ESA19722.1"/>
    <property type="molecule type" value="Genomic_DNA"/>
</dbReference>
<accession>U9UJ69</accession>
<gene>
    <name evidence="1" type="ORF">GLOINDRAFT_343976</name>
</gene>